<reference evidence="2 3" key="1">
    <citation type="submission" date="2019-06" db="EMBL/GenBank/DDBJ databases">
        <title>Whole genome shotgun sequence of Brevibacillus agri NBRC 15538.</title>
        <authorList>
            <person name="Hosoyama A."/>
            <person name="Uohara A."/>
            <person name="Ohji S."/>
            <person name="Ichikawa N."/>
        </authorList>
    </citation>
    <scope>NUCLEOTIDE SEQUENCE [LARGE SCALE GENOMIC DNA]</scope>
    <source>
        <strain evidence="2 3">NBRC 15538</strain>
    </source>
</reference>
<comment type="caution">
    <text evidence="2">The sequence shown here is derived from an EMBL/GenBank/DDBJ whole genome shotgun (WGS) entry which is preliminary data.</text>
</comment>
<protein>
    <submittedName>
        <fullName evidence="2">Uncharacterized protein</fullName>
    </submittedName>
</protein>
<keyword evidence="3" id="KW-1185">Reference proteome</keyword>
<evidence type="ECO:0000313" key="3">
    <source>
        <dbReference type="Proteomes" id="UP000317180"/>
    </source>
</evidence>
<gene>
    <name evidence="2" type="ORF">BAG01nite_44260</name>
</gene>
<proteinExistence type="predicted"/>
<organism evidence="2 3">
    <name type="scientific">Brevibacillus agri</name>
    <dbReference type="NCBI Taxonomy" id="51101"/>
    <lineage>
        <taxon>Bacteria</taxon>
        <taxon>Bacillati</taxon>
        <taxon>Bacillota</taxon>
        <taxon>Bacilli</taxon>
        <taxon>Bacillales</taxon>
        <taxon>Paenibacillaceae</taxon>
        <taxon>Brevibacillus</taxon>
    </lineage>
</organism>
<evidence type="ECO:0000313" key="2">
    <source>
        <dbReference type="EMBL" id="GED28324.1"/>
    </source>
</evidence>
<feature type="region of interest" description="Disordered" evidence="1">
    <location>
        <begin position="34"/>
        <end position="53"/>
    </location>
</feature>
<sequence>MEHDSLSSGLAGVEQKEFPGKVKDQLMFNVLEKEMTNEEQEKKAKDEYLTGKS</sequence>
<evidence type="ECO:0000256" key="1">
    <source>
        <dbReference type="SAM" id="MobiDB-lite"/>
    </source>
</evidence>
<dbReference type="RefSeq" id="WP_005835728.1">
    <property type="nucleotide sequence ID" value="NZ_BJOD01000067.1"/>
</dbReference>
<dbReference type="Proteomes" id="UP000317180">
    <property type="component" value="Unassembled WGS sequence"/>
</dbReference>
<dbReference type="EMBL" id="BJOD01000067">
    <property type="protein sequence ID" value="GED28324.1"/>
    <property type="molecule type" value="Genomic_DNA"/>
</dbReference>
<name>A0ABQ0SWT4_9BACL</name>
<dbReference type="GeneID" id="82813806"/>
<accession>A0ABQ0SWT4</accession>